<feature type="non-terminal residue" evidence="2">
    <location>
        <position position="1"/>
    </location>
</feature>
<feature type="region of interest" description="Disordered" evidence="1">
    <location>
        <begin position="1"/>
        <end position="66"/>
    </location>
</feature>
<proteinExistence type="predicted"/>
<accession>L7QHG6</accession>
<evidence type="ECO:0000256" key="1">
    <source>
        <dbReference type="SAM" id="MobiDB-lite"/>
    </source>
</evidence>
<organismHost>
    <name type="scientific">Homo sapiens</name>
    <name type="common">Human</name>
    <dbReference type="NCBI Taxonomy" id="9606"/>
</organismHost>
<organism evidence="2">
    <name type="scientific">Human respiratory syncytial virus</name>
    <dbReference type="NCBI Taxonomy" id="11250"/>
    <lineage>
        <taxon>Viruses</taxon>
        <taxon>Riboviria</taxon>
        <taxon>Orthornavirae</taxon>
        <taxon>Negarnaviricota</taxon>
        <taxon>Haploviricotina</taxon>
        <taxon>Monjiviricetes</taxon>
        <taxon>Mononegavirales</taxon>
        <taxon>Pneumoviridae</taxon>
        <taxon>Orthopneumovirus</taxon>
        <taxon>Orthopneumovirus hominis</taxon>
    </lineage>
</organism>
<sequence>KKDCKPHTTKPKEVLTAKGTEKSTVNTTKTNIRTTLVTSNITENQERTSQEGTLQSATSEGNLSPS</sequence>
<gene>
    <name evidence="2" type="primary">G</name>
</gene>
<feature type="compositionally biased region" description="Basic and acidic residues" evidence="1">
    <location>
        <begin position="1"/>
        <end position="21"/>
    </location>
</feature>
<feature type="compositionally biased region" description="Low complexity" evidence="1">
    <location>
        <begin position="24"/>
        <end position="38"/>
    </location>
</feature>
<feature type="compositionally biased region" description="Polar residues" evidence="1">
    <location>
        <begin position="50"/>
        <end position="66"/>
    </location>
</feature>
<name>L7QHG6_HRSV</name>
<evidence type="ECO:0000313" key="2">
    <source>
        <dbReference type="EMBL" id="AGB51164.1"/>
    </source>
</evidence>
<protein>
    <submittedName>
        <fullName evidence="2">G glycoprotein</fullName>
    </submittedName>
</protein>
<dbReference type="EMBL" id="JX256881">
    <property type="protein sequence ID" value="AGB51164.1"/>
    <property type="molecule type" value="Viral_cRNA"/>
</dbReference>
<reference evidence="2" key="1">
    <citation type="journal article" date="2013" name="Infect. Genet. Evol.">
        <title>Displacement of predominant respiratory syncytial virus genotypes in Malaysia between 1989 and 2011.</title>
        <authorList>
            <person name="Khor C.S."/>
            <person name="Sam I.C."/>
            <person name="Hooi P.S."/>
            <person name="Chan Y.F."/>
        </authorList>
    </citation>
    <scope>NUCLEOTIDE SEQUENCE</scope>
    <source>
        <strain evidence="2">MY-15256-00</strain>
    </source>
</reference>